<dbReference type="Gene3D" id="3.40.30.10">
    <property type="entry name" value="Glutaredoxin"/>
    <property type="match status" value="1"/>
</dbReference>
<sequence>MLTLNRRLWLAATLATALAAPVAQGATGPYDESADAHKDVQAAFDAAAKAQRPVLVIFGANWCGDCRALDTALKAPANAELIKKEFVIVKVDVGNFDRHLDIAERYGNAIKKGIPAAAVVSPQQQLLYTTKGGELANARKMSDTGVYDFFRGIVASAKTATPEATAK</sequence>
<reference evidence="3 4" key="1">
    <citation type="submission" date="2024-04" db="EMBL/GenBank/DDBJ databases">
        <title>Novel species of the genus Ideonella isolated from streams.</title>
        <authorList>
            <person name="Lu H."/>
        </authorList>
    </citation>
    <scope>NUCLEOTIDE SEQUENCE [LARGE SCALE GENOMIC DNA]</scope>
    <source>
        <strain evidence="3 4">DXS29W</strain>
    </source>
</reference>
<dbReference type="Pfam" id="PF13899">
    <property type="entry name" value="Thioredoxin_7"/>
    <property type="match status" value="1"/>
</dbReference>
<dbReference type="SUPFAM" id="SSF52833">
    <property type="entry name" value="Thioredoxin-like"/>
    <property type="match status" value="1"/>
</dbReference>
<dbReference type="EMBL" id="JBBUTG010000017">
    <property type="protein sequence ID" value="MEK8033528.1"/>
    <property type="molecule type" value="Genomic_DNA"/>
</dbReference>
<feature type="signal peptide" evidence="1">
    <location>
        <begin position="1"/>
        <end position="25"/>
    </location>
</feature>
<name>A0ABU9BVP4_9BURK</name>
<dbReference type="RefSeq" id="WP_341427953.1">
    <property type="nucleotide sequence ID" value="NZ_JBBUTG010000017.1"/>
</dbReference>
<keyword evidence="1" id="KW-0732">Signal</keyword>
<gene>
    <name evidence="3" type="ORF">AACH06_22125</name>
</gene>
<dbReference type="PROSITE" id="PS51318">
    <property type="entry name" value="TAT"/>
    <property type="match status" value="1"/>
</dbReference>
<dbReference type="Proteomes" id="UP001371218">
    <property type="component" value="Unassembled WGS sequence"/>
</dbReference>
<feature type="domain" description="Thioredoxin" evidence="2">
    <location>
        <begin position="9"/>
        <end position="155"/>
    </location>
</feature>
<evidence type="ECO:0000313" key="4">
    <source>
        <dbReference type="Proteomes" id="UP001371218"/>
    </source>
</evidence>
<dbReference type="CDD" id="cd02947">
    <property type="entry name" value="TRX_family"/>
    <property type="match status" value="1"/>
</dbReference>
<feature type="chain" id="PRO_5045373729" evidence="1">
    <location>
        <begin position="26"/>
        <end position="167"/>
    </location>
</feature>
<evidence type="ECO:0000313" key="3">
    <source>
        <dbReference type="EMBL" id="MEK8033528.1"/>
    </source>
</evidence>
<organism evidence="3 4">
    <name type="scientific">Ideonella lacteola</name>
    <dbReference type="NCBI Taxonomy" id="2984193"/>
    <lineage>
        <taxon>Bacteria</taxon>
        <taxon>Pseudomonadati</taxon>
        <taxon>Pseudomonadota</taxon>
        <taxon>Betaproteobacteria</taxon>
        <taxon>Burkholderiales</taxon>
        <taxon>Sphaerotilaceae</taxon>
        <taxon>Ideonella</taxon>
    </lineage>
</organism>
<evidence type="ECO:0000259" key="2">
    <source>
        <dbReference type="PROSITE" id="PS51352"/>
    </source>
</evidence>
<comment type="caution">
    <text evidence="3">The sequence shown here is derived from an EMBL/GenBank/DDBJ whole genome shotgun (WGS) entry which is preliminary data.</text>
</comment>
<dbReference type="PROSITE" id="PS51352">
    <property type="entry name" value="THIOREDOXIN_2"/>
    <property type="match status" value="1"/>
</dbReference>
<proteinExistence type="predicted"/>
<dbReference type="InterPro" id="IPR013766">
    <property type="entry name" value="Thioredoxin_domain"/>
</dbReference>
<protein>
    <submittedName>
        <fullName evidence="3">Thioredoxin family protein</fullName>
    </submittedName>
</protein>
<dbReference type="InterPro" id="IPR006311">
    <property type="entry name" value="TAT_signal"/>
</dbReference>
<dbReference type="InterPro" id="IPR036249">
    <property type="entry name" value="Thioredoxin-like_sf"/>
</dbReference>
<evidence type="ECO:0000256" key="1">
    <source>
        <dbReference type="SAM" id="SignalP"/>
    </source>
</evidence>
<accession>A0ABU9BVP4</accession>
<keyword evidence="4" id="KW-1185">Reference proteome</keyword>